<dbReference type="GO" id="GO:0008237">
    <property type="term" value="F:metallopeptidase activity"/>
    <property type="evidence" value="ECO:0007669"/>
    <property type="project" value="UniProtKB-KW"/>
</dbReference>
<evidence type="ECO:0000256" key="5">
    <source>
        <dbReference type="ARBA" id="ARBA00023049"/>
    </source>
</evidence>
<evidence type="ECO:0000256" key="2">
    <source>
        <dbReference type="ARBA" id="ARBA00022723"/>
    </source>
</evidence>
<dbReference type="Gene3D" id="3.40.140.10">
    <property type="entry name" value="Cytidine Deaminase, domain 2"/>
    <property type="match status" value="1"/>
</dbReference>
<dbReference type="Pfam" id="PF04002">
    <property type="entry name" value="RadC"/>
    <property type="match status" value="1"/>
</dbReference>
<dbReference type="AlphaFoldDB" id="A0A1G2N086"/>
<dbReference type="GO" id="GO:0006508">
    <property type="term" value="P:proteolysis"/>
    <property type="evidence" value="ECO:0007669"/>
    <property type="project" value="UniProtKB-KW"/>
</dbReference>
<dbReference type="NCBIfam" id="NF000642">
    <property type="entry name" value="PRK00024.1"/>
    <property type="match status" value="1"/>
</dbReference>
<dbReference type="InterPro" id="IPR001405">
    <property type="entry name" value="UPF0758"/>
</dbReference>
<evidence type="ECO:0000259" key="7">
    <source>
        <dbReference type="PROSITE" id="PS50249"/>
    </source>
</evidence>
<proteinExistence type="inferred from homology"/>
<comment type="caution">
    <text evidence="8">The sequence shown here is derived from an EMBL/GenBank/DDBJ whole genome shotgun (WGS) entry which is preliminary data.</text>
</comment>
<dbReference type="PANTHER" id="PTHR30471">
    <property type="entry name" value="DNA REPAIR PROTEIN RADC"/>
    <property type="match status" value="1"/>
</dbReference>
<dbReference type="InterPro" id="IPR046778">
    <property type="entry name" value="UPF0758_N"/>
</dbReference>
<comment type="similarity">
    <text evidence="6">Belongs to the UPF0758 family.</text>
</comment>
<reference evidence="8 9" key="1">
    <citation type="journal article" date="2016" name="Nat. Commun.">
        <title>Thousands of microbial genomes shed light on interconnected biogeochemical processes in an aquifer system.</title>
        <authorList>
            <person name="Anantharaman K."/>
            <person name="Brown C.T."/>
            <person name="Hug L.A."/>
            <person name="Sharon I."/>
            <person name="Castelle C.J."/>
            <person name="Probst A.J."/>
            <person name="Thomas B.C."/>
            <person name="Singh A."/>
            <person name="Wilkins M.J."/>
            <person name="Karaoz U."/>
            <person name="Brodie E.L."/>
            <person name="Williams K.H."/>
            <person name="Hubbard S.S."/>
            <person name="Banfield J.F."/>
        </authorList>
    </citation>
    <scope>NUCLEOTIDE SEQUENCE [LARGE SCALE GENOMIC DNA]</scope>
</reference>
<dbReference type="InterPro" id="IPR037518">
    <property type="entry name" value="MPN"/>
</dbReference>
<evidence type="ECO:0000256" key="4">
    <source>
        <dbReference type="ARBA" id="ARBA00022833"/>
    </source>
</evidence>
<dbReference type="NCBIfam" id="TIGR00608">
    <property type="entry name" value="radc"/>
    <property type="match status" value="1"/>
</dbReference>
<evidence type="ECO:0000313" key="9">
    <source>
        <dbReference type="Proteomes" id="UP000178089"/>
    </source>
</evidence>
<dbReference type="PROSITE" id="PS01302">
    <property type="entry name" value="UPF0758"/>
    <property type="match status" value="1"/>
</dbReference>
<feature type="domain" description="MPN" evidence="7">
    <location>
        <begin position="121"/>
        <end position="240"/>
    </location>
</feature>
<dbReference type="Pfam" id="PF20582">
    <property type="entry name" value="UPF0758_N"/>
    <property type="match status" value="1"/>
</dbReference>
<organism evidence="8 9">
    <name type="scientific">Candidatus Taylorbacteria bacterium RIFCSPHIGHO2_12_FULL_45_16</name>
    <dbReference type="NCBI Taxonomy" id="1802315"/>
    <lineage>
        <taxon>Bacteria</taxon>
        <taxon>Candidatus Tayloriibacteriota</taxon>
    </lineage>
</organism>
<dbReference type="PANTHER" id="PTHR30471:SF3">
    <property type="entry name" value="UPF0758 PROTEIN YEES-RELATED"/>
    <property type="match status" value="1"/>
</dbReference>
<dbReference type="InterPro" id="IPR025657">
    <property type="entry name" value="RadC_JAB"/>
</dbReference>
<evidence type="ECO:0000256" key="3">
    <source>
        <dbReference type="ARBA" id="ARBA00022801"/>
    </source>
</evidence>
<protein>
    <recommendedName>
        <fullName evidence="7">MPN domain-containing protein</fullName>
    </recommendedName>
</protein>
<evidence type="ECO:0000313" key="8">
    <source>
        <dbReference type="EMBL" id="OHA29498.1"/>
    </source>
</evidence>
<keyword evidence="3" id="KW-0378">Hydrolase</keyword>
<keyword evidence="5" id="KW-0482">Metalloprotease</keyword>
<keyword evidence="4" id="KW-0862">Zinc</keyword>
<evidence type="ECO:0000256" key="6">
    <source>
        <dbReference type="RuleBase" id="RU003797"/>
    </source>
</evidence>
<gene>
    <name evidence="8" type="ORF">A3F51_00120</name>
</gene>
<dbReference type="InterPro" id="IPR020891">
    <property type="entry name" value="UPF0758_CS"/>
</dbReference>
<dbReference type="PROSITE" id="PS50249">
    <property type="entry name" value="MPN"/>
    <property type="match status" value="1"/>
</dbReference>
<dbReference type="Proteomes" id="UP000178089">
    <property type="component" value="Unassembled WGS sequence"/>
</dbReference>
<dbReference type="EMBL" id="MHRT01000004">
    <property type="protein sequence ID" value="OHA29498.1"/>
    <property type="molecule type" value="Genomic_DNA"/>
</dbReference>
<name>A0A1G2N086_9BACT</name>
<dbReference type="GO" id="GO:0046872">
    <property type="term" value="F:metal ion binding"/>
    <property type="evidence" value="ECO:0007669"/>
    <property type="project" value="UniProtKB-KW"/>
</dbReference>
<accession>A0A1G2N086</accession>
<evidence type="ECO:0000256" key="1">
    <source>
        <dbReference type="ARBA" id="ARBA00022670"/>
    </source>
</evidence>
<dbReference type="STRING" id="1802315.A3F51_00120"/>
<sequence length="240" mass="26911">MYIIPDTTLILDRRPREYPLIFRDLPANEKPREKLLAYGPEALSIAELTALLLVTGTTREDVLEMSTRLVREYGEKSVFAGRDPEKLSKELDVPIVKACAIVAVGELGRRLYEHSESGFKTIRNAKDAYEYLVDMRNLPKEHLRGLYLNSHNRIIADEVISIGTVNANVIHAREVFRPAIERNAVAVILAHNHPSGESTPSLEDITITKQLVQAGKILGIRVLDHVIITKDAFMSVSADY</sequence>
<keyword evidence="1" id="KW-0645">Protease</keyword>
<keyword evidence="2" id="KW-0479">Metal-binding</keyword>
<dbReference type="CDD" id="cd08071">
    <property type="entry name" value="MPN_DUF2466"/>
    <property type="match status" value="1"/>
</dbReference>